<dbReference type="GeneID" id="115470254"/>
<evidence type="ECO:0000256" key="4">
    <source>
        <dbReference type="ARBA" id="ARBA00022846"/>
    </source>
</evidence>
<evidence type="ECO:0000313" key="14">
    <source>
        <dbReference type="RefSeq" id="XP_030059126.1"/>
    </source>
</evidence>
<dbReference type="PANTHER" id="PTHR23356">
    <property type="entry name" value="DPY30-RELATED"/>
    <property type="match status" value="1"/>
</dbReference>
<dbReference type="KEGG" id="muo:115470254"/>
<dbReference type="InterPro" id="IPR007858">
    <property type="entry name" value="Dpy-30_motif"/>
</dbReference>
<keyword evidence="13" id="KW-1185">Reference proteome</keyword>
<evidence type="ECO:0000256" key="9">
    <source>
        <dbReference type="ARBA" id="ARBA00062391"/>
    </source>
</evidence>
<keyword evidence="4" id="KW-0282">Flagellum</keyword>
<dbReference type="Pfam" id="PF05186">
    <property type="entry name" value="Dpy-30"/>
    <property type="match status" value="1"/>
</dbReference>
<comment type="similarity">
    <text evidence="2">Belongs to the dpy-30 family.</text>
</comment>
<evidence type="ECO:0000256" key="10">
    <source>
        <dbReference type="ARBA" id="ARBA00068754"/>
    </source>
</evidence>
<evidence type="ECO:0000256" key="2">
    <source>
        <dbReference type="ARBA" id="ARBA00010849"/>
    </source>
</evidence>
<dbReference type="RefSeq" id="XP_030059128.1">
    <property type="nucleotide sequence ID" value="XM_030203268.1"/>
</dbReference>
<feature type="coiled-coil region" evidence="11">
    <location>
        <begin position="45"/>
        <end position="101"/>
    </location>
</feature>
<keyword evidence="7" id="KW-0966">Cell projection</keyword>
<comment type="subcellular location">
    <subcellularLocation>
        <location evidence="1">Cytoplasm</location>
        <location evidence="1">Cytoskeleton</location>
        <location evidence="1">Flagellum axoneme</location>
    </subcellularLocation>
</comment>
<evidence type="ECO:0000256" key="12">
    <source>
        <dbReference type="SAM" id="MobiDB-lite"/>
    </source>
</evidence>
<keyword evidence="3" id="KW-0963">Cytoplasm</keyword>
<dbReference type="PANTHER" id="PTHR23356:SF16">
    <property type="entry name" value="DPY30 DOMAIN CONTAINING 2"/>
    <property type="match status" value="1"/>
</dbReference>
<comment type="function">
    <text evidence="8">Functions as part of axonemal radial spoke complexes that play an important part in the motility of sperm and cilia. Plays a crucial role during acrosome biogenesis.</text>
</comment>
<keyword evidence="6" id="KW-0206">Cytoskeleton</keyword>
<evidence type="ECO:0000313" key="17">
    <source>
        <dbReference type="RefSeq" id="XP_030059129.1"/>
    </source>
</evidence>
<evidence type="ECO:0000256" key="7">
    <source>
        <dbReference type="ARBA" id="ARBA00023273"/>
    </source>
</evidence>
<comment type="subunit">
    <text evidence="9">Component of the axonemal radial spoke complex 1 (RS1), at least composed of spoke head proteins RSPH1, RSPH3, RSPH9 and the cilia-specific component RSPH4A or sperm-specific component RSPH6A, spoke stalk proteins RSPH14, DNAJB13, DYDC1, ROPN1L and NME5, and the anchor protein IQUB. Interacts with SH3GL3.</text>
</comment>
<gene>
    <name evidence="14 15 16 17 18" type="primary">LOC115470254</name>
</gene>
<dbReference type="Proteomes" id="UP000515156">
    <property type="component" value="Chromosome 5"/>
</dbReference>
<dbReference type="RefSeq" id="XP_030059127.1">
    <property type="nucleotide sequence ID" value="XM_030203267.1"/>
</dbReference>
<feature type="compositionally biased region" description="Polar residues" evidence="12">
    <location>
        <begin position="157"/>
        <end position="169"/>
    </location>
</feature>
<evidence type="ECO:0000313" key="18">
    <source>
        <dbReference type="RefSeq" id="XP_030059130.1"/>
    </source>
</evidence>
<keyword evidence="11" id="KW-0175">Coiled coil</keyword>
<evidence type="ECO:0000313" key="13">
    <source>
        <dbReference type="Proteomes" id="UP000515156"/>
    </source>
</evidence>
<dbReference type="FunFam" id="1.20.890.10:FF:000009">
    <property type="entry name" value="DPY30 domain-containing protein 1"/>
    <property type="match status" value="1"/>
</dbReference>
<evidence type="ECO:0000313" key="15">
    <source>
        <dbReference type="RefSeq" id="XP_030059127.1"/>
    </source>
</evidence>
<dbReference type="GO" id="GO:0048188">
    <property type="term" value="C:Set1C/COMPASS complex"/>
    <property type="evidence" value="ECO:0007669"/>
    <property type="project" value="InterPro"/>
</dbReference>
<protein>
    <recommendedName>
        <fullName evidence="10">DPY30 domain-containing protein 1</fullName>
    </recommendedName>
</protein>
<dbReference type="AlphaFoldDB" id="A0A6P7XUI6"/>
<dbReference type="RefSeq" id="XP_030059129.1">
    <property type="nucleotide sequence ID" value="XM_030203269.1"/>
</dbReference>
<evidence type="ECO:0000256" key="11">
    <source>
        <dbReference type="SAM" id="Coils"/>
    </source>
</evidence>
<keyword evidence="5" id="KW-0969">Cilium</keyword>
<proteinExistence type="inferred from homology"/>
<accession>A0A6P7XUI6</accession>
<evidence type="ECO:0000256" key="3">
    <source>
        <dbReference type="ARBA" id="ARBA00022490"/>
    </source>
</evidence>
<evidence type="ECO:0000256" key="5">
    <source>
        <dbReference type="ARBA" id="ARBA00023069"/>
    </source>
</evidence>
<reference evidence="14 15" key="1">
    <citation type="submission" date="2025-04" db="UniProtKB">
        <authorList>
            <consortium name="RefSeq"/>
        </authorList>
    </citation>
    <scope>IDENTIFICATION</scope>
</reference>
<dbReference type="Gene3D" id="1.20.890.10">
    <property type="entry name" value="cAMP-dependent protein kinase regulatory subunit, dimerization-anchoring domain"/>
    <property type="match status" value="1"/>
</dbReference>
<dbReference type="CDD" id="cd22966">
    <property type="entry name" value="DD_DYDC-like"/>
    <property type="match status" value="1"/>
</dbReference>
<evidence type="ECO:0000256" key="1">
    <source>
        <dbReference type="ARBA" id="ARBA00004611"/>
    </source>
</evidence>
<dbReference type="InterPro" id="IPR049630">
    <property type="entry name" value="DYDC-like_DD"/>
</dbReference>
<sequence>MAQMGMDSMYLKICLGACLSEGLAEVAERRPVDPIEYLAHWLYKYRQNLNDIKKNKLEKEQLEREREEARLELQRLDKLKEEELQMTAEVKKKTLDEYEKTLAELEGPYLSTFDESEEGTFRMDKDLFETSGEDMGDKYDREFSKGQTDEASEQKDSSGQPDDNMTRNLQKVKLMKRVSRKILVANQMINMTRNLQKVKLVKRVSKKILVTNQMM</sequence>
<dbReference type="RefSeq" id="XP_030059130.1">
    <property type="nucleotide sequence ID" value="XM_030203270.1"/>
</dbReference>
<dbReference type="RefSeq" id="XP_030059126.1">
    <property type="nucleotide sequence ID" value="XM_030203266.1"/>
</dbReference>
<name>A0A6P7XUI6_9AMPH</name>
<organism evidence="13 15">
    <name type="scientific">Microcaecilia unicolor</name>
    <dbReference type="NCBI Taxonomy" id="1415580"/>
    <lineage>
        <taxon>Eukaryota</taxon>
        <taxon>Metazoa</taxon>
        <taxon>Chordata</taxon>
        <taxon>Craniata</taxon>
        <taxon>Vertebrata</taxon>
        <taxon>Euteleostomi</taxon>
        <taxon>Amphibia</taxon>
        <taxon>Gymnophiona</taxon>
        <taxon>Siphonopidae</taxon>
        <taxon>Microcaecilia</taxon>
    </lineage>
</organism>
<evidence type="ECO:0000256" key="6">
    <source>
        <dbReference type="ARBA" id="ARBA00023212"/>
    </source>
</evidence>
<evidence type="ECO:0000313" key="16">
    <source>
        <dbReference type="RefSeq" id="XP_030059128.1"/>
    </source>
</evidence>
<dbReference type="OrthoDB" id="432281at2759"/>
<evidence type="ECO:0000256" key="8">
    <source>
        <dbReference type="ARBA" id="ARBA00058296"/>
    </source>
</evidence>
<dbReference type="InterPro" id="IPR037856">
    <property type="entry name" value="Sdc1/DPY30"/>
</dbReference>
<feature type="region of interest" description="Disordered" evidence="12">
    <location>
        <begin position="130"/>
        <end position="171"/>
    </location>
</feature>
<feature type="compositionally biased region" description="Basic and acidic residues" evidence="12">
    <location>
        <begin position="135"/>
        <end position="156"/>
    </location>
</feature>